<dbReference type="InterPro" id="IPR001123">
    <property type="entry name" value="LeuE-type"/>
</dbReference>
<accession>A0A1W1XYT0</accession>
<dbReference type="OrthoDB" id="9130231at2"/>
<dbReference type="PANTHER" id="PTHR30086">
    <property type="entry name" value="ARGININE EXPORTER PROTEIN ARGO"/>
    <property type="match status" value="1"/>
</dbReference>
<dbReference type="PANTHER" id="PTHR30086:SF20">
    <property type="entry name" value="ARGININE EXPORTER PROTEIN ARGO-RELATED"/>
    <property type="match status" value="1"/>
</dbReference>
<dbReference type="Pfam" id="PF01810">
    <property type="entry name" value="LysE"/>
    <property type="match status" value="1"/>
</dbReference>
<evidence type="ECO:0000256" key="2">
    <source>
        <dbReference type="ARBA" id="ARBA00022475"/>
    </source>
</evidence>
<feature type="transmembrane region" description="Helical" evidence="6">
    <location>
        <begin position="181"/>
        <end position="202"/>
    </location>
</feature>
<keyword evidence="8" id="KW-1185">Reference proteome</keyword>
<protein>
    <submittedName>
        <fullName evidence="7">L-lysine exporter family protein LysE/ArgO</fullName>
    </submittedName>
</protein>
<evidence type="ECO:0000256" key="1">
    <source>
        <dbReference type="ARBA" id="ARBA00004651"/>
    </source>
</evidence>
<keyword evidence="4 6" id="KW-1133">Transmembrane helix</keyword>
<organism evidence="7 8">
    <name type="scientific">Andreprevotia lacus DSM 23236</name>
    <dbReference type="NCBI Taxonomy" id="1121001"/>
    <lineage>
        <taxon>Bacteria</taxon>
        <taxon>Pseudomonadati</taxon>
        <taxon>Pseudomonadota</taxon>
        <taxon>Betaproteobacteria</taxon>
        <taxon>Neisseriales</taxon>
        <taxon>Chitinibacteraceae</taxon>
        <taxon>Andreprevotia</taxon>
    </lineage>
</organism>
<gene>
    <name evidence="7" type="ORF">SAMN02745857_03372</name>
</gene>
<proteinExistence type="predicted"/>
<feature type="transmembrane region" description="Helical" evidence="6">
    <location>
        <begin position="118"/>
        <end position="140"/>
    </location>
</feature>
<feature type="transmembrane region" description="Helical" evidence="6">
    <location>
        <begin position="63"/>
        <end position="84"/>
    </location>
</feature>
<comment type="subcellular location">
    <subcellularLocation>
        <location evidence="1">Cell membrane</location>
        <topology evidence="1">Multi-pass membrane protein</topology>
    </subcellularLocation>
</comment>
<dbReference type="Proteomes" id="UP000192761">
    <property type="component" value="Unassembled WGS sequence"/>
</dbReference>
<keyword evidence="5 6" id="KW-0472">Membrane</keyword>
<evidence type="ECO:0000256" key="3">
    <source>
        <dbReference type="ARBA" id="ARBA00022692"/>
    </source>
</evidence>
<dbReference type="AlphaFoldDB" id="A0A1W1XYT0"/>
<sequence length="209" mass="21931">MDIFITGFLLSLSLCLDIGIVNVAMIDIALKHGARPALWLGLGSCFGDLTYAILSLLGMSVLLQFVAVQWLTWIVGGGVLLWLAGKMALHAWRDAHGGEVAHAPLPPLRHLFGRGLTLALASPSAILWFAAVGGSLIAQATDGSSASAAVFLGGFFAGGLAWSIFVCYAAAHGGKLLGRRFIQACHALSATLYLYFAVLVIVNGARKLV</sequence>
<feature type="transmembrane region" description="Helical" evidence="6">
    <location>
        <begin position="37"/>
        <end position="57"/>
    </location>
</feature>
<evidence type="ECO:0000256" key="5">
    <source>
        <dbReference type="ARBA" id="ARBA00023136"/>
    </source>
</evidence>
<feature type="transmembrane region" description="Helical" evidence="6">
    <location>
        <begin position="6"/>
        <end position="30"/>
    </location>
</feature>
<evidence type="ECO:0000256" key="6">
    <source>
        <dbReference type="SAM" id="Phobius"/>
    </source>
</evidence>
<keyword evidence="2" id="KW-1003">Cell membrane</keyword>
<keyword evidence="3 6" id="KW-0812">Transmembrane</keyword>
<feature type="transmembrane region" description="Helical" evidence="6">
    <location>
        <begin position="146"/>
        <end position="169"/>
    </location>
</feature>
<dbReference type="RefSeq" id="WP_084092328.1">
    <property type="nucleotide sequence ID" value="NZ_FWXD01000024.1"/>
</dbReference>
<reference evidence="7 8" key="1">
    <citation type="submission" date="2017-04" db="EMBL/GenBank/DDBJ databases">
        <authorList>
            <person name="Afonso C.L."/>
            <person name="Miller P.J."/>
            <person name="Scott M.A."/>
            <person name="Spackman E."/>
            <person name="Goraichik I."/>
            <person name="Dimitrov K.M."/>
            <person name="Suarez D.L."/>
            <person name="Swayne D.E."/>
        </authorList>
    </citation>
    <scope>NUCLEOTIDE SEQUENCE [LARGE SCALE GENOMIC DNA]</scope>
    <source>
        <strain evidence="7 8">DSM 23236</strain>
    </source>
</reference>
<dbReference type="GO" id="GO:0005886">
    <property type="term" value="C:plasma membrane"/>
    <property type="evidence" value="ECO:0007669"/>
    <property type="project" value="UniProtKB-SubCell"/>
</dbReference>
<evidence type="ECO:0000256" key="4">
    <source>
        <dbReference type="ARBA" id="ARBA00022989"/>
    </source>
</evidence>
<dbReference type="STRING" id="1121001.SAMN02745857_03372"/>
<evidence type="ECO:0000313" key="8">
    <source>
        <dbReference type="Proteomes" id="UP000192761"/>
    </source>
</evidence>
<name>A0A1W1XYT0_9NEIS</name>
<dbReference type="GO" id="GO:0015171">
    <property type="term" value="F:amino acid transmembrane transporter activity"/>
    <property type="evidence" value="ECO:0007669"/>
    <property type="project" value="TreeGrafter"/>
</dbReference>
<dbReference type="EMBL" id="FWXD01000024">
    <property type="protein sequence ID" value="SMC28711.1"/>
    <property type="molecule type" value="Genomic_DNA"/>
</dbReference>
<evidence type="ECO:0000313" key="7">
    <source>
        <dbReference type="EMBL" id="SMC28711.1"/>
    </source>
</evidence>